<dbReference type="Gene3D" id="2.60.40.10">
    <property type="entry name" value="Immunoglobulins"/>
    <property type="match status" value="1"/>
</dbReference>
<dbReference type="InterPro" id="IPR036156">
    <property type="entry name" value="Beta-gal/glucu_dom_sf"/>
</dbReference>
<keyword evidence="4" id="KW-0378">Hydrolase</keyword>
<feature type="domain" description="Glycoside hydrolase family 2 catalytic" evidence="7">
    <location>
        <begin position="307"/>
        <end position="605"/>
    </location>
</feature>
<keyword evidence="5" id="KW-0326">Glycosidase</keyword>
<evidence type="ECO:0000313" key="9">
    <source>
        <dbReference type="EMBL" id="GAF04197.1"/>
    </source>
</evidence>
<evidence type="ECO:0000256" key="4">
    <source>
        <dbReference type="ARBA" id="ARBA00022801"/>
    </source>
</evidence>
<dbReference type="SUPFAM" id="SSF51445">
    <property type="entry name" value="(Trans)glycosidases"/>
    <property type="match status" value="1"/>
</dbReference>
<dbReference type="GO" id="GO:0005975">
    <property type="term" value="P:carbohydrate metabolic process"/>
    <property type="evidence" value="ECO:0007669"/>
    <property type="project" value="InterPro"/>
</dbReference>
<dbReference type="InterPro" id="IPR006103">
    <property type="entry name" value="Glyco_hydro_2_cat"/>
</dbReference>
<dbReference type="Gene3D" id="2.60.120.260">
    <property type="entry name" value="Galactose-binding domain-like"/>
    <property type="match status" value="1"/>
</dbReference>
<evidence type="ECO:0000256" key="3">
    <source>
        <dbReference type="ARBA" id="ARBA00016205"/>
    </source>
</evidence>
<keyword evidence="10" id="KW-1185">Reference proteome</keyword>
<dbReference type="InterPro" id="IPR006101">
    <property type="entry name" value="Glyco_hydro_2"/>
</dbReference>
<name>W7Y7G3_9BACT</name>
<dbReference type="InterPro" id="IPR023232">
    <property type="entry name" value="Glyco_hydro_2_AS"/>
</dbReference>
<evidence type="ECO:0000256" key="5">
    <source>
        <dbReference type="ARBA" id="ARBA00023295"/>
    </source>
</evidence>
<protein>
    <recommendedName>
        <fullName evidence="3">Beta-glucuronidase</fullName>
        <ecNumber evidence="2">3.2.1.31</ecNumber>
    </recommendedName>
</protein>
<evidence type="ECO:0000313" key="10">
    <source>
        <dbReference type="Proteomes" id="UP000019402"/>
    </source>
</evidence>
<dbReference type="PANTHER" id="PTHR10066">
    <property type="entry name" value="BETA-GLUCURONIDASE"/>
    <property type="match status" value="1"/>
</dbReference>
<feature type="domain" description="Glycosyl hydrolases family 2 sugar binding" evidence="8">
    <location>
        <begin position="67"/>
        <end position="207"/>
    </location>
</feature>
<dbReference type="Pfam" id="PF02837">
    <property type="entry name" value="Glyco_hydro_2_N"/>
    <property type="match status" value="1"/>
</dbReference>
<reference evidence="9 10" key="1">
    <citation type="journal article" date="2014" name="Genome Announc.">
        <title>Draft Genome Sequence of Cytophaga fermentans JCM 21142T, a Facultative Anaerobe Isolated from Marine Mud.</title>
        <authorList>
            <person name="Starns D."/>
            <person name="Oshima K."/>
            <person name="Suda W."/>
            <person name="Iino T."/>
            <person name="Yuki M."/>
            <person name="Inoue J."/>
            <person name="Kitamura K."/>
            <person name="Iida T."/>
            <person name="Darby A."/>
            <person name="Hattori M."/>
            <person name="Ohkuma M."/>
        </authorList>
    </citation>
    <scope>NUCLEOTIDE SEQUENCE [LARGE SCALE GENOMIC DNA]</scope>
    <source>
        <strain evidence="9 10">JCM 21142</strain>
    </source>
</reference>
<evidence type="ECO:0000259" key="8">
    <source>
        <dbReference type="Pfam" id="PF02837"/>
    </source>
</evidence>
<dbReference type="GO" id="GO:0019391">
    <property type="term" value="P:glucuronoside catabolic process"/>
    <property type="evidence" value="ECO:0007669"/>
    <property type="project" value="TreeGrafter"/>
</dbReference>
<dbReference type="InterPro" id="IPR006104">
    <property type="entry name" value="Glyco_hydro_2_N"/>
</dbReference>
<dbReference type="InterPro" id="IPR017853">
    <property type="entry name" value="GH"/>
</dbReference>
<dbReference type="PANTHER" id="PTHR10066:SF67">
    <property type="entry name" value="BETA-GLUCURONIDASE"/>
    <property type="match status" value="1"/>
</dbReference>
<proteinExistence type="inferred from homology"/>
<evidence type="ECO:0000259" key="7">
    <source>
        <dbReference type="Pfam" id="PF02836"/>
    </source>
</evidence>
<dbReference type="Pfam" id="PF02836">
    <property type="entry name" value="Glyco_hydro_2_C"/>
    <property type="match status" value="1"/>
</dbReference>
<dbReference type="eggNOG" id="COG3250">
    <property type="taxonomic scope" value="Bacteria"/>
</dbReference>
<dbReference type="GO" id="GO:0004566">
    <property type="term" value="F:beta-glucuronidase activity"/>
    <property type="evidence" value="ECO:0007669"/>
    <property type="project" value="UniProtKB-EC"/>
</dbReference>
<dbReference type="Pfam" id="PF00703">
    <property type="entry name" value="Glyco_hydro_2"/>
    <property type="match status" value="1"/>
</dbReference>
<comment type="similarity">
    <text evidence="1">Belongs to the glycosyl hydrolase 2 family.</text>
</comment>
<sequence>MKQLVALILLLVSVNVLGTDNLLQNTYLRSGFTLNGKWNYIVDVYETGYYNYRWEPHDGSTNPGAGAFFLNEKPKSKKDLIEYDFDKAPTLLVPGDWNSQKEKLFYYEGTLWYKKSFDIPEFDEGKRYYIHFGAVNYRADVYVNGKKLGMHKGGFTPFNFEMTGLVKAKGNFVVVRVDNKRAADEVPTLNTDWWNYGGITRDVMVYALSKTFIEDYSLQLDKENKKLLNGYVQLNGESKANTRVSLNIPELKLNKEYFTDEMGRVNFTVPVKKLSLWSDSNPKLYQVRFSAGDDEIQDKIGFRQIATRGADILLNDEVVFLKGICIHEENAMRGGRAYSMEDAKMLLGWAKELGCNFVRLAHYPHNENMVRLADEMGLLVWSENPVYWTIQWENPETYKKAAQQLSELITRDKNRASVIIWSMANETPQSDARFTFLSNLAEKARSLDNTRLISAALEVHSTVPGGNTMVIGDKFADVVDILSFNQYYGWYWGDVENIKNIRWEIDMDKPVVISEFGAGALQGYHADSLTVWSEEFQDLLYKETLPVLYRIPQISGIAPWILADFRSPRRVLIPYQDGWNRKGLISETGNRKKAFYTLQKFYSEIEE</sequence>
<evidence type="ECO:0000256" key="1">
    <source>
        <dbReference type="ARBA" id="ARBA00007401"/>
    </source>
</evidence>
<dbReference type="PRINTS" id="PR00132">
    <property type="entry name" value="GLHYDRLASE2"/>
</dbReference>
<feature type="domain" description="Glycoside hydrolase family 2 immunoglobulin-like beta-sandwich" evidence="6">
    <location>
        <begin position="211"/>
        <end position="303"/>
    </location>
</feature>
<dbReference type="GO" id="GO:0030246">
    <property type="term" value="F:carbohydrate binding"/>
    <property type="evidence" value="ECO:0007669"/>
    <property type="project" value="TreeGrafter"/>
</dbReference>
<dbReference type="InterPro" id="IPR008979">
    <property type="entry name" value="Galactose-bd-like_sf"/>
</dbReference>
<dbReference type="RefSeq" id="WP_027471383.1">
    <property type="nucleotide sequence ID" value="NZ_BAMD01000039.1"/>
</dbReference>
<dbReference type="EMBL" id="BAMD01000039">
    <property type="protein sequence ID" value="GAF04197.1"/>
    <property type="molecule type" value="Genomic_DNA"/>
</dbReference>
<dbReference type="STRING" id="869213.GCA_000517085_01600"/>
<dbReference type="EC" id="3.2.1.31" evidence="2"/>
<dbReference type="SUPFAM" id="SSF49785">
    <property type="entry name" value="Galactose-binding domain-like"/>
    <property type="match status" value="1"/>
</dbReference>
<dbReference type="OrthoDB" id="9801077at2"/>
<comment type="caution">
    <text evidence="9">The sequence shown here is derived from an EMBL/GenBank/DDBJ whole genome shotgun (WGS) entry which is preliminary data.</text>
</comment>
<evidence type="ECO:0000256" key="2">
    <source>
        <dbReference type="ARBA" id="ARBA00012761"/>
    </source>
</evidence>
<evidence type="ECO:0000259" key="6">
    <source>
        <dbReference type="Pfam" id="PF00703"/>
    </source>
</evidence>
<organism evidence="9 10">
    <name type="scientific">Saccharicrinis fermentans DSM 9555 = JCM 21142</name>
    <dbReference type="NCBI Taxonomy" id="869213"/>
    <lineage>
        <taxon>Bacteria</taxon>
        <taxon>Pseudomonadati</taxon>
        <taxon>Bacteroidota</taxon>
        <taxon>Bacteroidia</taxon>
        <taxon>Marinilabiliales</taxon>
        <taxon>Marinilabiliaceae</taxon>
        <taxon>Saccharicrinis</taxon>
    </lineage>
</organism>
<dbReference type="Proteomes" id="UP000019402">
    <property type="component" value="Unassembled WGS sequence"/>
</dbReference>
<dbReference type="PROSITE" id="PS00608">
    <property type="entry name" value="GLYCOSYL_HYDROL_F2_2"/>
    <property type="match status" value="1"/>
</dbReference>
<gene>
    <name evidence="9" type="ORF">JCM21142_72894</name>
</gene>
<dbReference type="SUPFAM" id="SSF49303">
    <property type="entry name" value="beta-Galactosidase/glucuronidase domain"/>
    <property type="match status" value="1"/>
</dbReference>
<dbReference type="Gene3D" id="3.20.20.80">
    <property type="entry name" value="Glycosidases"/>
    <property type="match status" value="1"/>
</dbReference>
<accession>W7Y7G3</accession>
<dbReference type="InterPro" id="IPR013783">
    <property type="entry name" value="Ig-like_fold"/>
</dbReference>
<dbReference type="AlphaFoldDB" id="W7Y7G3"/>
<dbReference type="InterPro" id="IPR006102">
    <property type="entry name" value="Ig-like_GH2"/>
</dbReference>